<dbReference type="Proteomes" id="UP000001982">
    <property type="component" value="Chromosome"/>
</dbReference>
<dbReference type="EMBL" id="CP000302">
    <property type="protein sequence ID" value="ABE56767.1"/>
    <property type="molecule type" value="Genomic_DNA"/>
</dbReference>
<protein>
    <submittedName>
        <fullName evidence="3">Uncharacterized protein</fullName>
    </submittedName>
</protein>
<proteinExistence type="predicted"/>
<feature type="signal peptide" evidence="2">
    <location>
        <begin position="1"/>
        <end position="34"/>
    </location>
</feature>
<accession>Q12IF9</accession>
<sequence length="151" mass="17204">MPRIYQQYLRSHLAQRRWALSAIAPLMFCSGLLAQDKPVIKLKAPLNSEQTLEAKADAARDISYKTEQVQLKKARQGDQALQLKAHKILKQQQGNDWQAEQQHKAEQAFRARTSREQGYLEAAQQAATQEKKITAPQEAVEEKPAQLKQQD</sequence>
<dbReference type="KEGG" id="sdn:Sden_3492"/>
<organism evidence="3 4">
    <name type="scientific">Shewanella denitrificans (strain OS217 / ATCC BAA-1090 / DSM 15013)</name>
    <dbReference type="NCBI Taxonomy" id="318161"/>
    <lineage>
        <taxon>Bacteria</taxon>
        <taxon>Pseudomonadati</taxon>
        <taxon>Pseudomonadota</taxon>
        <taxon>Gammaproteobacteria</taxon>
        <taxon>Alteromonadales</taxon>
        <taxon>Shewanellaceae</taxon>
        <taxon>Shewanella</taxon>
    </lineage>
</organism>
<evidence type="ECO:0000256" key="2">
    <source>
        <dbReference type="SAM" id="SignalP"/>
    </source>
</evidence>
<feature type="chain" id="PRO_5004181423" evidence="2">
    <location>
        <begin position="35"/>
        <end position="151"/>
    </location>
</feature>
<evidence type="ECO:0000313" key="3">
    <source>
        <dbReference type="EMBL" id="ABE56767.1"/>
    </source>
</evidence>
<reference evidence="3 4" key="1">
    <citation type="submission" date="2006-03" db="EMBL/GenBank/DDBJ databases">
        <title>Complete sequence of Shewanella denitrificans OS217.</title>
        <authorList>
            <consortium name="US DOE Joint Genome Institute"/>
            <person name="Copeland A."/>
            <person name="Lucas S."/>
            <person name="Lapidus A."/>
            <person name="Barry K."/>
            <person name="Detter J.C."/>
            <person name="Glavina del Rio T."/>
            <person name="Hammon N."/>
            <person name="Israni S."/>
            <person name="Dalin E."/>
            <person name="Tice H."/>
            <person name="Pitluck S."/>
            <person name="Brettin T."/>
            <person name="Bruce D."/>
            <person name="Han C."/>
            <person name="Tapia R."/>
            <person name="Gilna P."/>
            <person name="Kiss H."/>
            <person name="Schmutz J."/>
            <person name="Larimer F."/>
            <person name="Land M."/>
            <person name="Hauser L."/>
            <person name="Kyrpides N."/>
            <person name="Lykidis A."/>
            <person name="Richardson P."/>
        </authorList>
    </citation>
    <scope>NUCLEOTIDE SEQUENCE [LARGE SCALE GENOMIC DNA]</scope>
    <source>
        <strain evidence="4">OS217 / ATCC BAA-1090 / DSM 15013</strain>
    </source>
</reference>
<gene>
    <name evidence="3" type="ordered locus">Sden_3492</name>
</gene>
<dbReference type="STRING" id="318161.Sden_3492"/>
<evidence type="ECO:0000313" key="4">
    <source>
        <dbReference type="Proteomes" id="UP000001982"/>
    </source>
</evidence>
<evidence type="ECO:0000256" key="1">
    <source>
        <dbReference type="SAM" id="MobiDB-lite"/>
    </source>
</evidence>
<keyword evidence="4" id="KW-1185">Reference proteome</keyword>
<dbReference type="HOGENOM" id="CLU_1730140_0_0_6"/>
<dbReference type="OrthoDB" id="6265832at2"/>
<keyword evidence="2" id="KW-0732">Signal</keyword>
<feature type="compositionally biased region" description="Basic and acidic residues" evidence="1">
    <location>
        <begin position="101"/>
        <end position="115"/>
    </location>
</feature>
<feature type="region of interest" description="Disordered" evidence="1">
    <location>
        <begin position="94"/>
        <end position="151"/>
    </location>
</feature>
<dbReference type="RefSeq" id="WP_011497907.1">
    <property type="nucleotide sequence ID" value="NC_007954.1"/>
</dbReference>
<dbReference type="AlphaFoldDB" id="Q12IF9"/>
<feature type="compositionally biased region" description="Basic and acidic residues" evidence="1">
    <location>
        <begin position="140"/>
        <end position="151"/>
    </location>
</feature>
<name>Q12IF9_SHEDO</name>